<evidence type="ECO:0000313" key="3">
    <source>
        <dbReference type="EMBL" id="PTM57134.1"/>
    </source>
</evidence>
<reference evidence="3 4" key="1">
    <citation type="submission" date="2018-04" db="EMBL/GenBank/DDBJ databases">
        <title>Genomic Encyclopedia of Archaeal and Bacterial Type Strains, Phase II (KMG-II): from individual species to whole genera.</title>
        <authorList>
            <person name="Goeker M."/>
        </authorList>
    </citation>
    <scope>NUCLEOTIDE SEQUENCE [LARGE SCALE GENOMIC DNA]</scope>
    <source>
        <strain evidence="3 4">DSM 25521</strain>
    </source>
</reference>
<keyword evidence="2" id="KW-0732">Signal</keyword>
<evidence type="ECO:0000256" key="2">
    <source>
        <dbReference type="SAM" id="SignalP"/>
    </source>
</evidence>
<dbReference type="EMBL" id="PZZL01000004">
    <property type="protein sequence ID" value="PTM57134.1"/>
    <property type="molecule type" value="Genomic_DNA"/>
</dbReference>
<gene>
    <name evidence="3" type="ORF">C8P69_104182</name>
</gene>
<feature type="compositionally biased region" description="Polar residues" evidence="1">
    <location>
        <begin position="93"/>
        <end position="105"/>
    </location>
</feature>
<dbReference type="OrthoDB" id="8481374at2"/>
<protein>
    <recommendedName>
        <fullName evidence="5">Beta-barrel assembly complex subunit BamF</fullName>
    </recommendedName>
</protein>
<comment type="caution">
    <text evidence="3">The sequence shown here is derived from an EMBL/GenBank/DDBJ whole genome shotgun (WGS) entry which is preliminary data.</text>
</comment>
<proteinExistence type="predicted"/>
<name>A0A2T4Z5G5_9HYPH</name>
<evidence type="ECO:0008006" key="5">
    <source>
        <dbReference type="Google" id="ProtNLM"/>
    </source>
</evidence>
<evidence type="ECO:0000313" key="4">
    <source>
        <dbReference type="Proteomes" id="UP000241808"/>
    </source>
</evidence>
<dbReference type="Proteomes" id="UP000241808">
    <property type="component" value="Unassembled WGS sequence"/>
</dbReference>
<dbReference type="AlphaFoldDB" id="A0A2T4Z5G5"/>
<sequence length="176" mass="17854">MTRRISRFALVAMLAASVPLAGCMGGGDAPVASQVPAVQPVPVQQVQSAPLPATGTTAIAAAPAPGTTVRPTAGPTRFETEGMRTAPGARESASLTNVSRVSTGAPTGGNALGGTIVSGQSAGVIPTTVDRNREPTRVRSNVARDPTGPGTPPPIIAPELRDTTGRTIRNRQEVQF</sequence>
<dbReference type="RefSeq" id="WP_108176916.1">
    <property type="nucleotide sequence ID" value="NZ_PZZL01000004.1"/>
</dbReference>
<keyword evidence="4" id="KW-1185">Reference proteome</keyword>
<organism evidence="3 4">
    <name type="scientific">Phreatobacter oligotrophus</name>
    <dbReference type="NCBI Taxonomy" id="1122261"/>
    <lineage>
        <taxon>Bacteria</taxon>
        <taxon>Pseudomonadati</taxon>
        <taxon>Pseudomonadota</taxon>
        <taxon>Alphaproteobacteria</taxon>
        <taxon>Hyphomicrobiales</taxon>
        <taxon>Phreatobacteraceae</taxon>
        <taxon>Phreatobacter</taxon>
    </lineage>
</organism>
<accession>A0A2T4Z5G5</accession>
<feature type="region of interest" description="Disordered" evidence="1">
    <location>
        <begin position="64"/>
        <end position="115"/>
    </location>
</feature>
<feature type="chain" id="PRO_5015588679" description="Beta-barrel assembly complex subunit BamF" evidence="2">
    <location>
        <begin position="22"/>
        <end position="176"/>
    </location>
</feature>
<evidence type="ECO:0000256" key="1">
    <source>
        <dbReference type="SAM" id="MobiDB-lite"/>
    </source>
</evidence>
<feature type="region of interest" description="Disordered" evidence="1">
    <location>
        <begin position="138"/>
        <end position="176"/>
    </location>
</feature>
<feature type="signal peptide" evidence="2">
    <location>
        <begin position="1"/>
        <end position="21"/>
    </location>
</feature>